<dbReference type="InterPro" id="IPR036779">
    <property type="entry name" value="LysM_dom_sf"/>
</dbReference>
<evidence type="ECO:0000256" key="2">
    <source>
        <dbReference type="SAM" id="Phobius"/>
    </source>
</evidence>
<feature type="region of interest" description="Disordered" evidence="1">
    <location>
        <begin position="230"/>
        <end position="261"/>
    </location>
</feature>
<keyword evidence="2" id="KW-0812">Transmembrane</keyword>
<feature type="compositionally biased region" description="Low complexity" evidence="1">
    <location>
        <begin position="251"/>
        <end position="261"/>
    </location>
</feature>
<dbReference type="Gene3D" id="3.10.350.10">
    <property type="entry name" value="LysM domain"/>
    <property type="match status" value="1"/>
</dbReference>
<organism evidence="4">
    <name type="scientific">Caldilineaceae bacterium SB0664_bin_27</name>
    <dbReference type="NCBI Taxonomy" id="2605260"/>
    <lineage>
        <taxon>Bacteria</taxon>
        <taxon>Bacillati</taxon>
        <taxon>Chloroflexota</taxon>
        <taxon>Caldilineae</taxon>
        <taxon>Caldilineales</taxon>
        <taxon>Caldilineaceae</taxon>
    </lineage>
</organism>
<feature type="domain" description="LysM" evidence="3">
    <location>
        <begin position="373"/>
        <end position="423"/>
    </location>
</feature>
<proteinExistence type="predicted"/>
<protein>
    <submittedName>
        <fullName evidence="4">LysM peptidoglycan-binding domain-containing protein</fullName>
    </submittedName>
</protein>
<feature type="transmembrane region" description="Helical" evidence="2">
    <location>
        <begin position="173"/>
        <end position="192"/>
    </location>
</feature>
<dbReference type="PROSITE" id="PS51782">
    <property type="entry name" value="LYSM"/>
    <property type="match status" value="1"/>
</dbReference>
<accession>A0A6B0YVF0</accession>
<evidence type="ECO:0000259" key="3">
    <source>
        <dbReference type="PROSITE" id="PS51782"/>
    </source>
</evidence>
<sequence length="436" mass="47518">MHLACPECGAPVEVTPSFANCPACDANVASYYTPAEMTRTIYHRALEHYSMGNDVAALEGIDQGITLLEAPELHLLAALIYRKRGEFKEMREHVAAIPADDILRSEGEWLLRSHQEQLQLGRREEARRRGRTKGTQLAVGKASRQFSTEYYPAPLEKKQVATKGAAKVRRSRLPWAIPFAALLLVIIFLASGTGDTLSRDMFLTPLQWLRAIPAQLNSVYASFTRDEPAAVSGTVEEPETEPQFSAAAVDTPVPETASTAAPTPTVLATAEPTQSPPTPAATEGASPDVRATIVAAARVQSFDLTTFLNEQERSDLAAFAIQATWAQGAPPGELVLLGTVTMTSVQNELLELAAEIEGVTSIDSSGLEVILPETYTVREGENLRHIALRLYGDQDRWTEIYDANRDLVGDDPNNLWVGLSLTIPQEVNSQGEQTQQ</sequence>
<evidence type="ECO:0000313" key="4">
    <source>
        <dbReference type="EMBL" id="MXY94361.1"/>
    </source>
</evidence>
<evidence type="ECO:0000256" key="1">
    <source>
        <dbReference type="SAM" id="MobiDB-lite"/>
    </source>
</evidence>
<dbReference type="AlphaFoldDB" id="A0A6B0YVF0"/>
<dbReference type="SMART" id="SM00257">
    <property type="entry name" value="LysM"/>
    <property type="match status" value="1"/>
</dbReference>
<keyword evidence="2" id="KW-1133">Transmembrane helix</keyword>
<keyword evidence="2" id="KW-0472">Membrane</keyword>
<name>A0A6B0YVF0_9CHLR</name>
<dbReference type="InterPro" id="IPR018392">
    <property type="entry name" value="LysM"/>
</dbReference>
<comment type="caution">
    <text evidence="4">The sequence shown here is derived from an EMBL/GenBank/DDBJ whole genome shotgun (WGS) entry which is preliminary data.</text>
</comment>
<dbReference type="EMBL" id="VXRG01000108">
    <property type="protein sequence ID" value="MXY94361.1"/>
    <property type="molecule type" value="Genomic_DNA"/>
</dbReference>
<reference evidence="4" key="1">
    <citation type="submission" date="2019-09" db="EMBL/GenBank/DDBJ databases">
        <title>Characterisation of the sponge microbiome using genome-centric metagenomics.</title>
        <authorList>
            <person name="Engelberts J.P."/>
            <person name="Robbins S.J."/>
            <person name="De Goeij J.M."/>
            <person name="Aranda M."/>
            <person name="Bell S.C."/>
            <person name="Webster N.S."/>
        </authorList>
    </citation>
    <scope>NUCLEOTIDE SEQUENCE</scope>
    <source>
        <strain evidence="4">SB0664_bin_27</strain>
    </source>
</reference>
<gene>
    <name evidence="4" type="ORF">F4Y42_13045</name>
</gene>